<dbReference type="InterPro" id="IPR041122">
    <property type="entry name" value="RecJ_OB"/>
</dbReference>
<dbReference type="Gene3D" id="2.40.50.460">
    <property type="match status" value="1"/>
</dbReference>
<evidence type="ECO:0000259" key="1">
    <source>
        <dbReference type="Pfam" id="PF17768"/>
    </source>
</evidence>
<sequence>MPLPLISMLKPGAIPKHFHAKQVHLAYRLDINEFRGKQSLQLMVEQLSLPVNLSAAV</sequence>
<reference evidence="2 3" key="1">
    <citation type="journal article" date="2022" name="Mar. Drugs">
        <title>Bioassay-Guided Fractionation Leads to the Detection of Cholic Acid Generated by the Rare Thalassomonas sp.</title>
        <authorList>
            <person name="Pheiffer F."/>
            <person name="Schneider Y.K."/>
            <person name="Hansen E.H."/>
            <person name="Andersen J.H."/>
            <person name="Isaksson J."/>
            <person name="Busche T."/>
            <person name="R C."/>
            <person name="Kalinowski J."/>
            <person name="Zyl L.V."/>
            <person name="Trindade M."/>
        </authorList>
    </citation>
    <scope>NUCLEOTIDE SEQUENCE [LARGE SCALE GENOMIC DNA]</scope>
    <source>
        <strain evidence="2 3">A5K-61T</strain>
    </source>
</reference>
<accession>A0ABY7VGE9</accession>
<dbReference type="Pfam" id="PF17768">
    <property type="entry name" value="RecJ_OB"/>
    <property type="match status" value="1"/>
</dbReference>
<evidence type="ECO:0000313" key="3">
    <source>
        <dbReference type="Proteomes" id="UP001215231"/>
    </source>
</evidence>
<evidence type="ECO:0000313" key="2">
    <source>
        <dbReference type="EMBL" id="WDE12797.1"/>
    </source>
</evidence>
<keyword evidence="3" id="KW-1185">Reference proteome</keyword>
<organism evidence="2 3">
    <name type="scientific">Thalassomonas haliotis</name>
    <dbReference type="NCBI Taxonomy" id="485448"/>
    <lineage>
        <taxon>Bacteria</taxon>
        <taxon>Pseudomonadati</taxon>
        <taxon>Pseudomonadota</taxon>
        <taxon>Gammaproteobacteria</taxon>
        <taxon>Alteromonadales</taxon>
        <taxon>Colwelliaceae</taxon>
        <taxon>Thalassomonas</taxon>
    </lineage>
</organism>
<name>A0ABY7VGE9_9GAMM</name>
<feature type="domain" description="RecJ OB" evidence="1">
    <location>
        <begin position="18"/>
        <end position="45"/>
    </location>
</feature>
<protein>
    <recommendedName>
        <fullName evidence="1">RecJ OB domain-containing protein</fullName>
    </recommendedName>
</protein>
<dbReference type="Proteomes" id="UP001215231">
    <property type="component" value="Chromosome"/>
</dbReference>
<dbReference type="RefSeq" id="WP_274053121.1">
    <property type="nucleotide sequence ID" value="NZ_CP059693.1"/>
</dbReference>
<proteinExistence type="predicted"/>
<dbReference type="EMBL" id="CP059693">
    <property type="protein sequence ID" value="WDE12797.1"/>
    <property type="molecule type" value="Genomic_DNA"/>
</dbReference>
<gene>
    <name evidence="2" type="ORF">H3N35_04820</name>
</gene>